<name>A0ABQ7A9Y6_BRACR</name>
<keyword evidence="2" id="KW-1185">Reference proteome</keyword>
<dbReference type="EMBL" id="QGKV02002055">
    <property type="protein sequence ID" value="KAF3494517.1"/>
    <property type="molecule type" value="Genomic_DNA"/>
</dbReference>
<gene>
    <name evidence="1" type="ORF">DY000_02055572</name>
</gene>
<sequence>MVTEVEAEAVVEEVEDWLTVVEVKLVVGAGSHGVIKRQLEGHYGWELKNMMGGQKMVYGFYENMVFKEIKRDILTNTKSATISQPP</sequence>
<proteinExistence type="predicted"/>
<comment type="caution">
    <text evidence="1">The sequence shown here is derived from an EMBL/GenBank/DDBJ whole genome shotgun (WGS) entry which is preliminary data.</text>
</comment>
<evidence type="ECO:0000313" key="2">
    <source>
        <dbReference type="Proteomes" id="UP000266723"/>
    </source>
</evidence>
<organism evidence="1 2">
    <name type="scientific">Brassica cretica</name>
    <name type="common">Mustard</name>
    <dbReference type="NCBI Taxonomy" id="69181"/>
    <lineage>
        <taxon>Eukaryota</taxon>
        <taxon>Viridiplantae</taxon>
        <taxon>Streptophyta</taxon>
        <taxon>Embryophyta</taxon>
        <taxon>Tracheophyta</taxon>
        <taxon>Spermatophyta</taxon>
        <taxon>Magnoliopsida</taxon>
        <taxon>eudicotyledons</taxon>
        <taxon>Gunneridae</taxon>
        <taxon>Pentapetalae</taxon>
        <taxon>rosids</taxon>
        <taxon>malvids</taxon>
        <taxon>Brassicales</taxon>
        <taxon>Brassicaceae</taxon>
        <taxon>Brassiceae</taxon>
        <taxon>Brassica</taxon>
    </lineage>
</organism>
<reference evidence="1 2" key="1">
    <citation type="journal article" date="2020" name="BMC Genomics">
        <title>Intraspecific diversification of the crop wild relative Brassica cretica Lam. using demographic model selection.</title>
        <authorList>
            <person name="Kioukis A."/>
            <person name="Michalopoulou V.A."/>
            <person name="Briers L."/>
            <person name="Pirintsos S."/>
            <person name="Studholme D.J."/>
            <person name="Pavlidis P."/>
            <person name="Sarris P.F."/>
        </authorList>
    </citation>
    <scope>NUCLEOTIDE SEQUENCE [LARGE SCALE GENOMIC DNA]</scope>
    <source>
        <strain evidence="2">cv. PFS-1207/04</strain>
    </source>
</reference>
<dbReference type="Proteomes" id="UP000266723">
    <property type="component" value="Unassembled WGS sequence"/>
</dbReference>
<accession>A0ABQ7A9Y6</accession>
<protein>
    <submittedName>
        <fullName evidence="1">Uncharacterized protein</fullName>
    </submittedName>
</protein>
<evidence type="ECO:0000313" key="1">
    <source>
        <dbReference type="EMBL" id="KAF3494517.1"/>
    </source>
</evidence>